<dbReference type="PANTHER" id="PTHR43877">
    <property type="entry name" value="AMINOALKYLPHOSPHONATE N-ACETYLTRANSFERASE-RELATED-RELATED"/>
    <property type="match status" value="1"/>
</dbReference>
<keyword evidence="5" id="KW-1185">Reference proteome</keyword>
<proteinExistence type="predicted"/>
<dbReference type="PROSITE" id="PS51186">
    <property type="entry name" value="GNAT"/>
    <property type="match status" value="1"/>
</dbReference>
<dbReference type="InterPro" id="IPR016181">
    <property type="entry name" value="Acyl_CoA_acyltransferase"/>
</dbReference>
<comment type="caution">
    <text evidence="4">The sequence shown here is derived from an EMBL/GenBank/DDBJ whole genome shotgun (WGS) entry which is preliminary data.</text>
</comment>
<evidence type="ECO:0000313" key="5">
    <source>
        <dbReference type="Proteomes" id="UP001302316"/>
    </source>
</evidence>
<evidence type="ECO:0000259" key="3">
    <source>
        <dbReference type="PROSITE" id="PS51186"/>
    </source>
</evidence>
<reference evidence="4 5" key="1">
    <citation type="submission" date="2023-12" db="EMBL/GenBank/DDBJ databases">
        <title>Whole-genome sequencing of halo(alkali)philic microorganisms from hypersaline lakes.</title>
        <authorList>
            <person name="Sorokin D.Y."/>
            <person name="Merkel A.Y."/>
            <person name="Messina E."/>
            <person name="Yakimov M."/>
        </authorList>
    </citation>
    <scope>NUCLEOTIDE SEQUENCE [LARGE SCALE GENOMIC DNA]</scope>
    <source>
        <strain evidence="4 5">AB-CW1</strain>
    </source>
</reference>
<dbReference type="EC" id="2.3.1.-" evidence="4"/>
<feature type="domain" description="N-acetyltransferase" evidence="3">
    <location>
        <begin position="8"/>
        <end position="146"/>
    </location>
</feature>
<accession>A0AAP6MK76</accession>
<dbReference type="AlphaFoldDB" id="A0AAP6MK76"/>
<dbReference type="Proteomes" id="UP001302316">
    <property type="component" value="Unassembled WGS sequence"/>
</dbReference>
<name>A0AAP6MK76_9GAMM</name>
<dbReference type="InterPro" id="IPR000182">
    <property type="entry name" value="GNAT_dom"/>
</dbReference>
<evidence type="ECO:0000256" key="1">
    <source>
        <dbReference type="ARBA" id="ARBA00022679"/>
    </source>
</evidence>
<evidence type="ECO:0000256" key="2">
    <source>
        <dbReference type="ARBA" id="ARBA00023315"/>
    </source>
</evidence>
<dbReference type="Pfam" id="PF13673">
    <property type="entry name" value="Acetyltransf_10"/>
    <property type="match status" value="1"/>
</dbReference>
<keyword evidence="2 4" id="KW-0012">Acyltransferase</keyword>
<dbReference type="InterPro" id="IPR050832">
    <property type="entry name" value="Bact_Acetyltransf"/>
</dbReference>
<gene>
    <name evidence="4" type="ORF">VCB98_05835</name>
</gene>
<dbReference type="Gene3D" id="3.40.630.30">
    <property type="match status" value="1"/>
</dbReference>
<protein>
    <submittedName>
        <fullName evidence="4">GNAT family N-acetyltransferase</fullName>
        <ecNumber evidence="4">2.3.1.-</ecNumber>
    </submittedName>
</protein>
<dbReference type="RefSeq" id="WP_346050962.1">
    <property type="nucleotide sequence ID" value="NZ_JAYGII010000008.1"/>
</dbReference>
<dbReference type="EMBL" id="JAYGII010000008">
    <property type="protein sequence ID" value="MEA5445333.1"/>
    <property type="molecule type" value="Genomic_DNA"/>
</dbReference>
<organism evidence="4 5">
    <name type="scientific">Natronospira elongata</name>
    <dbReference type="NCBI Taxonomy" id="3110268"/>
    <lineage>
        <taxon>Bacteria</taxon>
        <taxon>Pseudomonadati</taxon>
        <taxon>Pseudomonadota</taxon>
        <taxon>Gammaproteobacteria</taxon>
        <taxon>Natronospirales</taxon>
        <taxon>Natronospiraceae</taxon>
        <taxon>Natronospira</taxon>
    </lineage>
</organism>
<dbReference type="SUPFAM" id="SSF55729">
    <property type="entry name" value="Acyl-CoA N-acyltransferases (Nat)"/>
    <property type="match status" value="1"/>
</dbReference>
<dbReference type="CDD" id="cd04301">
    <property type="entry name" value="NAT_SF"/>
    <property type="match status" value="1"/>
</dbReference>
<dbReference type="GO" id="GO:0016747">
    <property type="term" value="F:acyltransferase activity, transferring groups other than amino-acyl groups"/>
    <property type="evidence" value="ECO:0007669"/>
    <property type="project" value="InterPro"/>
</dbReference>
<evidence type="ECO:0000313" key="4">
    <source>
        <dbReference type="EMBL" id="MEA5445333.1"/>
    </source>
</evidence>
<sequence>MKTTKQAISVRRARWPEDVPLLRSIREPVFVEEQQVPLEMEWDEDDPHCIHVIAEDAEGNAIGTGRLAKSGKVGRMAVLKPWRGHGVGGAILQALLDEARSAGIPECYLHGQTVALGFYERYGFVAEGPEFDEAGIQHRMMRRRIEENA</sequence>
<keyword evidence="1 4" id="KW-0808">Transferase</keyword>